<name>A0A6B8VBU2_9CORY</name>
<dbReference type="AlphaFoldDB" id="A0A6B8VBU2"/>
<keyword evidence="2" id="KW-1185">Reference proteome</keyword>
<accession>A0A6B8VBU2</accession>
<proteinExistence type="predicted"/>
<evidence type="ECO:0000313" key="2">
    <source>
        <dbReference type="Proteomes" id="UP000427071"/>
    </source>
</evidence>
<evidence type="ECO:0000313" key="1">
    <source>
        <dbReference type="EMBL" id="QGU01633.1"/>
    </source>
</evidence>
<dbReference type="Proteomes" id="UP000427071">
    <property type="component" value="Chromosome"/>
</dbReference>
<organism evidence="1 2">
    <name type="scientific">Corynebacterium kalinowskii</name>
    <dbReference type="NCBI Taxonomy" id="2675216"/>
    <lineage>
        <taxon>Bacteria</taxon>
        <taxon>Bacillati</taxon>
        <taxon>Actinomycetota</taxon>
        <taxon>Actinomycetes</taxon>
        <taxon>Mycobacteriales</taxon>
        <taxon>Corynebacteriaceae</taxon>
        <taxon>Corynebacterium</taxon>
    </lineage>
</organism>
<sequence length="82" mass="8954">MICPKCGSENVNIELVQTGGRTARHGTGLGGNFNNMMRGTTALMTFGTSNLVWKKSQGTQKEKIKTQKMCLCQGCGNTWKIK</sequence>
<protein>
    <submittedName>
        <fullName evidence="1">Uncharacterized protein</fullName>
    </submittedName>
</protein>
<dbReference type="KEGG" id="ckw:CKALI_03760"/>
<dbReference type="EMBL" id="CP046452">
    <property type="protein sequence ID" value="QGU01633.1"/>
    <property type="molecule type" value="Genomic_DNA"/>
</dbReference>
<gene>
    <name evidence="1" type="ORF">CKALI_03760</name>
</gene>
<reference evidence="2" key="1">
    <citation type="submission" date="2019-11" db="EMBL/GenBank/DDBJ databases">
        <title>Complete genome sequence of Corynebacterium kalinowskii 1959, a novel Corynebacterium species isolated from soil of a small paddock in Vilsendorf, Germany.</title>
        <authorList>
            <person name="Schaffert L."/>
            <person name="Ruwe M."/>
            <person name="Milse J."/>
            <person name="Hanuschka K."/>
            <person name="Ortseifen V."/>
            <person name="Droste J."/>
            <person name="Brandt D."/>
            <person name="Schlueter L."/>
            <person name="Kutter Y."/>
            <person name="Vinke S."/>
            <person name="Viehoefer P."/>
            <person name="Jacob L."/>
            <person name="Luebke N.-C."/>
            <person name="Schulte-Berndt E."/>
            <person name="Hain C."/>
            <person name="Linder M."/>
            <person name="Schmidt P."/>
            <person name="Wollenschlaeger L."/>
            <person name="Luttermann T."/>
            <person name="Thieme E."/>
            <person name="Hassa J."/>
            <person name="Haak M."/>
            <person name="Wittchen M."/>
            <person name="Mentz A."/>
            <person name="Persicke M."/>
            <person name="Busche T."/>
            <person name="Ruckert C."/>
        </authorList>
    </citation>
    <scope>NUCLEOTIDE SEQUENCE [LARGE SCALE GENOMIC DNA]</scope>
    <source>
        <strain evidence="2">1959</strain>
    </source>
</reference>